<dbReference type="OrthoDB" id="9146693at2"/>
<dbReference type="Pfam" id="PF03573">
    <property type="entry name" value="OprD"/>
    <property type="match status" value="1"/>
</dbReference>
<dbReference type="PANTHER" id="PTHR34596">
    <property type="entry name" value="CHITOPORIN"/>
    <property type="match status" value="1"/>
</dbReference>
<evidence type="ECO:0000256" key="1">
    <source>
        <dbReference type="ARBA" id="ARBA00009075"/>
    </source>
</evidence>
<dbReference type="EMBL" id="FLMQ01000055">
    <property type="protein sequence ID" value="SBP87461.1"/>
    <property type="molecule type" value="Genomic_DNA"/>
</dbReference>
<dbReference type="PANTHER" id="PTHR34596:SF2">
    <property type="entry name" value="CHITOPORIN"/>
    <property type="match status" value="1"/>
</dbReference>
<name>A0A238D2I0_THIDL</name>
<evidence type="ECO:0000256" key="3">
    <source>
        <dbReference type="ARBA" id="ARBA00022729"/>
    </source>
</evidence>
<sequence>MLGRVHNTNIPEMTTHPFTFRKPLLALALSAASVLSLPTPSQAASPASFFHVSGFVRLYGFNKNYGAPTKPDQRSSALGEGLNITTDPFLGGFGLGLSVYNANAIETFPAGDKAHETTLMGAKSSLTTVGQAYVQYARDGALIRAGRQIINTPWMGARDSRMIPQTFQGVWASIAPMKGLQLMATRINAFKSRTSDGFTHDNLYYPNGYEDDELYGTTTVFPKKTVLPEASGTSVIGARYHSGPIHGEAWFYDYTDFARSTYLNGGYAFGKAHDAFAPYVDAQFMHQTGGSMFQKYKATLFGKGGAVDSTLWGLRGGVKFSGNNVSLAYNKLEDHANAFGGGSIVSPYGDDTAMYAAVMNIDLLAYGPGDATELAYSRSFLDHQLKLKVAALKFHTTYSGNPHAVYFDATYALSGKLKGLSIRERLAISNGASSSAYRSLVYNRLMLQYRF</sequence>
<dbReference type="Proteomes" id="UP000214566">
    <property type="component" value="Unassembled WGS sequence"/>
</dbReference>
<feature type="chain" id="PRO_5012104826" evidence="4">
    <location>
        <begin position="44"/>
        <end position="451"/>
    </location>
</feature>
<keyword evidence="6" id="KW-1185">Reference proteome</keyword>
<dbReference type="Gene3D" id="2.40.160.10">
    <property type="entry name" value="Porin"/>
    <property type="match status" value="1"/>
</dbReference>
<keyword evidence="3 4" id="KW-0732">Signal</keyword>
<feature type="signal peptide" evidence="4">
    <location>
        <begin position="1"/>
        <end position="43"/>
    </location>
</feature>
<dbReference type="InterPro" id="IPR005318">
    <property type="entry name" value="OM_porin_bac"/>
</dbReference>
<evidence type="ECO:0000256" key="2">
    <source>
        <dbReference type="ARBA" id="ARBA00022448"/>
    </source>
</evidence>
<accession>A0A238D2I0</accession>
<comment type="similarity">
    <text evidence="1">Belongs to the outer membrane porin (Opr) (TC 1.B.25) family.</text>
</comment>
<dbReference type="InterPro" id="IPR023614">
    <property type="entry name" value="Porin_dom_sf"/>
</dbReference>
<evidence type="ECO:0000313" key="6">
    <source>
        <dbReference type="Proteomes" id="UP000214566"/>
    </source>
</evidence>
<gene>
    <name evidence="5" type="ORF">THIARS_60174</name>
</gene>
<keyword evidence="2" id="KW-0813">Transport</keyword>
<dbReference type="GO" id="GO:0015288">
    <property type="term" value="F:porin activity"/>
    <property type="evidence" value="ECO:0007669"/>
    <property type="project" value="TreeGrafter"/>
</dbReference>
<evidence type="ECO:0000313" key="5">
    <source>
        <dbReference type="EMBL" id="SBP87461.1"/>
    </source>
</evidence>
<reference evidence="5 6" key="1">
    <citation type="submission" date="2016-06" db="EMBL/GenBank/DDBJ databases">
        <authorList>
            <person name="Kjaerup R.B."/>
            <person name="Dalgaard T.S."/>
            <person name="Juul-Madsen H.R."/>
        </authorList>
    </citation>
    <scope>NUCLEOTIDE SEQUENCE [LARGE SCALE GENOMIC DNA]</scope>
    <source>
        <strain evidence="5 6">DSM 16361</strain>
    </source>
</reference>
<dbReference type="GO" id="GO:0016020">
    <property type="term" value="C:membrane"/>
    <property type="evidence" value="ECO:0007669"/>
    <property type="project" value="InterPro"/>
</dbReference>
<dbReference type="AlphaFoldDB" id="A0A238D2I0"/>
<organism evidence="5 6">
    <name type="scientific">Thiomonas delicata</name>
    <name type="common">Thiomonas cuprina</name>
    <dbReference type="NCBI Taxonomy" id="364030"/>
    <lineage>
        <taxon>Bacteria</taxon>
        <taxon>Pseudomonadati</taxon>
        <taxon>Pseudomonadota</taxon>
        <taxon>Betaproteobacteria</taxon>
        <taxon>Burkholderiales</taxon>
        <taxon>Thiomonas</taxon>
    </lineage>
</organism>
<protein>
    <submittedName>
        <fullName evidence="5">Outer membrane porin</fullName>
    </submittedName>
</protein>
<evidence type="ECO:0000256" key="4">
    <source>
        <dbReference type="SAM" id="SignalP"/>
    </source>
</evidence>
<proteinExistence type="inferred from homology"/>